<proteinExistence type="predicted"/>
<dbReference type="EMBL" id="CABM01000047">
    <property type="protein sequence ID" value="CBH97684.1"/>
    <property type="molecule type" value="Genomic_DNA"/>
</dbReference>
<protein>
    <submittedName>
        <fullName evidence="1">Uncharacterized protein</fullName>
    </submittedName>
</protein>
<comment type="caution">
    <text evidence="1">The sequence shown here is derived from an EMBL/GenBank/DDBJ whole genome shotgun (WGS) entry which is preliminary data.</text>
</comment>
<sequence length="86" mass="9734">MWGFTIFALFAFFVEFVSYLPSYGGYVRYIVGIVITMLVGRWAILAPDRYLELERQKLTEALPEAQRREELGYDACRACGAKASAG</sequence>
<reference evidence="1" key="1">
    <citation type="submission" date="2009-10" db="EMBL/GenBank/DDBJ databases">
        <title>Diversity of trophic interactions inside an arsenic-rich microbial ecosystem.</title>
        <authorList>
            <person name="Bertin P.N."/>
            <person name="Heinrich-Salmeron A."/>
            <person name="Pelletier E."/>
            <person name="Goulhen-Chollet F."/>
            <person name="Arsene-Ploetze F."/>
            <person name="Gallien S."/>
            <person name="Calteau A."/>
            <person name="Vallenet D."/>
            <person name="Casiot C."/>
            <person name="Chane-Woon-Ming B."/>
            <person name="Giloteaux L."/>
            <person name="Barakat M."/>
            <person name="Bonnefoy V."/>
            <person name="Bruneel O."/>
            <person name="Chandler M."/>
            <person name="Cleiss J."/>
            <person name="Duran R."/>
            <person name="Elbaz-Poulichet F."/>
            <person name="Fonknechten N."/>
            <person name="Lauga B."/>
            <person name="Mornico D."/>
            <person name="Ortet P."/>
            <person name="Schaeffer C."/>
            <person name="Siguier P."/>
            <person name="Alexander Thil Smith A."/>
            <person name="Van Dorsselaer A."/>
            <person name="Weissenbach J."/>
            <person name="Medigue C."/>
            <person name="Le Paslier D."/>
        </authorList>
    </citation>
    <scope>NUCLEOTIDE SEQUENCE</scope>
</reference>
<dbReference type="AlphaFoldDB" id="E6PRX8"/>
<accession>E6PRX8</accession>
<evidence type="ECO:0000313" key="1">
    <source>
        <dbReference type="EMBL" id="CBH97684.1"/>
    </source>
</evidence>
<name>E6PRX8_9ZZZZ</name>
<organism evidence="1">
    <name type="scientific">mine drainage metagenome</name>
    <dbReference type="NCBI Taxonomy" id="410659"/>
    <lineage>
        <taxon>unclassified sequences</taxon>
        <taxon>metagenomes</taxon>
        <taxon>ecological metagenomes</taxon>
    </lineage>
</organism>
<gene>
    <name evidence="1" type="ORF">CARN2_3159</name>
</gene>